<evidence type="ECO:0000313" key="3">
    <source>
        <dbReference type="EMBL" id="EMP35252.1"/>
    </source>
</evidence>
<feature type="compositionally biased region" description="Polar residues" evidence="2">
    <location>
        <begin position="765"/>
        <end position="786"/>
    </location>
</feature>
<dbReference type="AlphaFoldDB" id="M7C476"/>
<keyword evidence="1" id="KW-0175">Coiled coil</keyword>
<dbReference type="PANTHER" id="PTHR18863:SF4">
    <property type="entry name" value="COILED-COIL DOMAIN-CONTAINING PROTEIN 170"/>
    <property type="match status" value="1"/>
</dbReference>
<dbReference type="EMBL" id="KB529023">
    <property type="protein sequence ID" value="EMP35252.1"/>
    <property type="molecule type" value="Genomic_DNA"/>
</dbReference>
<name>M7C476_CHEMY</name>
<evidence type="ECO:0000313" key="4">
    <source>
        <dbReference type="Proteomes" id="UP000031443"/>
    </source>
</evidence>
<protein>
    <submittedName>
        <fullName evidence="3">Coiled-coil domain-containing protein C6orf97</fullName>
    </submittedName>
</protein>
<dbReference type="InterPro" id="IPR039139">
    <property type="entry name" value="CCDC170-like"/>
</dbReference>
<gene>
    <name evidence="3" type="ORF">UY3_07579</name>
</gene>
<feature type="region of interest" description="Disordered" evidence="2">
    <location>
        <begin position="759"/>
        <end position="786"/>
    </location>
</feature>
<feature type="coiled-coil region" evidence="1">
    <location>
        <begin position="325"/>
        <end position="359"/>
    </location>
</feature>
<feature type="coiled-coil region" evidence="1">
    <location>
        <begin position="589"/>
        <end position="759"/>
    </location>
</feature>
<feature type="coiled-coil region" evidence="1">
    <location>
        <begin position="472"/>
        <end position="555"/>
    </location>
</feature>
<dbReference type="eggNOG" id="ENOG502QRTF">
    <property type="taxonomic scope" value="Eukaryota"/>
</dbReference>
<accession>M7C476</accession>
<dbReference type="Proteomes" id="UP000031443">
    <property type="component" value="Unassembled WGS sequence"/>
</dbReference>
<sequence>MPFDSSVSDSQLLICSKTKQPLVWNAVSNWDSFDTCCKALLDSETENKTQDSAHPKAERVYTLSKCEIWSAAEWEKSKSQEEQQPKEGWGEGAYDHILLDIPVNREQTNHRAVAETARSELAALLVKYECAQSELLDLRSKMVSKEVSLQELKAEVESYKENNARQSSLLLSLQNRVQEMEEESGVLVTSKKQTDLTAQVLLQENWELKEKIHDQEAKLNRYLNECEESKNQASKISWKHGEFLAQLSGFLDVDIRGKEEPHKHLISKVNQMHKENTMLKGQIPTLAEAINVHEIESKASRETIMRLVSEVSKEQKRAIVYSQDMDKLSKDLDSALTAKESLEKEIRSLQDRLAASQRAWEASKQELHHLKRCSNEMDGSLKSSIDEARTAQSLLSAFKEQVATLLSNSSVTVKCSEGAIMERIRELGHREESKKIDTCLIQYAHWTGLSLEQLWIIHRSRRVCYEADVVRKNRHLKMVSQLEAQIAKLTEQLENQTRLYQEALQKAGKAEKQFETLQDQLMLLDGELVSGDVMRDDLKLEKQKYLKFLEQLSDKMKLDSIAAEIGLDMSLDVILARAEQLVKLESDAVIENKTNANNLQRKLKAQKEKLESKELHMNLLRQKISQLEEEKQVRTALAVERDEANLTIRKLHKKVERLQKELGLARDSNTDLKAKLSDTNELKVKTLEQIRTIEELNKSQGKLEKMKEKAEKQLICVKSELQFTEHEAKEDKERARSMLEAVTSELKALKTILAEVSKREKQPIDTASQSDNPSTALLSFKLSSEG</sequence>
<evidence type="ECO:0000256" key="1">
    <source>
        <dbReference type="SAM" id="Coils"/>
    </source>
</evidence>
<proteinExistence type="predicted"/>
<evidence type="ECO:0000256" key="2">
    <source>
        <dbReference type="SAM" id="MobiDB-lite"/>
    </source>
</evidence>
<dbReference type="STRING" id="8469.M7C476"/>
<feature type="coiled-coil region" evidence="1">
    <location>
        <begin position="114"/>
        <end position="232"/>
    </location>
</feature>
<keyword evidence="4" id="KW-1185">Reference proteome</keyword>
<reference evidence="4" key="1">
    <citation type="journal article" date="2013" name="Nat. Genet.">
        <title>The draft genomes of soft-shell turtle and green sea turtle yield insights into the development and evolution of the turtle-specific body plan.</title>
        <authorList>
            <person name="Wang Z."/>
            <person name="Pascual-Anaya J."/>
            <person name="Zadissa A."/>
            <person name="Li W."/>
            <person name="Niimura Y."/>
            <person name="Huang Z."/>
            <person name="Li C."/>
            <person name="White S."/>
            <person name="Xiong Z."/>
            <person name="Fang D."/>
            <person name="Wang B."/>
            <person name="Ming Y."/>
            <person name="Chen Y."/>
            <person name="Zheng Y."/>
            <person name="Kuraku S."/>
            <person name="Pignatelli M."/>
            <person name="Herrero J."/>
            <person name="Beal K."/>
            <person name="Nozawa M."/>
            <person name="Li Q."/>
            <person name="Wang J."/>
            <person name="Zhang H."/>
            <person name="Yu L."/>
            <person name="Shigenobu S."/>
            <person name="Wang J."/>
            <person name="Liu J."/>
            <person name="Flicek P."/>
            <person name="Searle S."/>
            <person name="Wang J."/>
            <person name="Kuratani S."/>
            <person name="Yin Y."/>
            <person name="Aken B."/>
            <person name="Zhang G."/>
            <person name="Irie N."/>
        </authorList>
    </citation>
    <scope>NUCLEOTIDE SEQUENCE [LARGE SCALE GENOMIC DNA]</scope>
</reference>
<dbReference type="PANTHER" id="PTHR18863">
    <property type="entry name" value="TSEC-2-RELATED"/>
    <property type="match status" value="1"/>
</dbReference>
<organism evidence="3 4">
    <name type="scientific">Chelonia mydas</name>
    <name type="common">Green sea-turtle</name>
    <name type="synonym">Chelonia agassizi</name>
    <dbReference type="NCBI Taxonomy" id="8469"/>
    <lineage>
        <taxon>Eukaryota</taxon>
        <taxon>Metazoa</taxon>
        <taxon>Chordata</taxon>
        <taxon>Craniata</taxon>
        <taxon>Vertebrata</taxon>
        <taxon>Euteleostomi</taxon>
        <taxon>Archelosauria</taxon>
        <taxon>Testudinata</taxon>
        <taxon>Testudines</taxon>
        <taxon>Cryptodira</taxon>
        <taxon>Durocryptodira</taxon>
        <taxon>Americhelydia</taxon>
        <taxon>Chelonioidea</taxon>
        <taxon>Cheloniidae</taxon>
        <taxon>Chelonia</taxon>
    </lineage>
</organism>